<gene>
    <name evidence="1" type="ORF">HDA36_002591</name>
</gene>
<keyword evidence="2" id="KW-1185">Reference proteome</keyword>
<proteinExistence type="predicted"/>
<comment type="caution">
    <text evidence="1">The sequence shown here is derived from an EMBL/GenBank/DDBJ whole genome shotgun (WGS) entry which is preliminary data.</text>
</comment>
<dbReference type="RefSeq" id="WP_184392067.1">
    <property type="nucleotide sequence ID" value="NZ_BAAAJD010000043.1"/>
</dbReference>
<organism evidence="1 2">
    <name type="scientific">Nocardiopsis composta</name>
    <dbReference type="NCBI Taxonomy" id="157465"/>
    <lineage>
        <taxon>Bacteria</taxon>
        <taxon>Bacillati</taxon>
        <taxon>Actinomycetota</taxon>
        <taxon>Actinomycetes</taxon>
        <taxon>Streptosporangiales</taxon>
        <taxon>Nocardiopsidaceae</taxon>
        <taxon>Nocardiopsis</taxon>
    </lineage>
</organism>
<evidence type="ECO:0000313" key="1">
    <source>
        <dbReference type="EMBL" id="MBB5432507.1"/>
    </source>
</evidence>
<protein>
    <submittedName>
        <fullName evidence="1">Uncharacterized protein</fullName>
    </submittedName>
</protein>
<dbReference type="EMBL" id="JACHDB010000001">
    <property type="protein sequence ID" value="MBB5432507.1"/>
    <property type="molecule type" value="Genomic_DNA"/>
</dbReference>
<reference evidence="1 2" key="1">
    <citation type="submission" date="2020-08" db="EMBL/GenBank/DDBJ databases">
        <title>Sequencing the genomes of 1000 actinobacteria strains.</title>
        <authorList>
            <person name="Klenk H.-P."/>
        </authorList>
    </citation>
    <scope>NUCLEOTIDE SEQUENCE [LARGE SCALE GENOMIC DNA]</scope>
    <source>
        <strain evidence="1 2">DSM 44551</strain>
    </source>
</reference>
<evidence type="ECO:0000313" key="2">
    <source>
        <dbReference type="Proteomes" id="UP000572635"/>
    </source>
</evidence>
<dbReference type="AlphaFoldDB" id="A0A7W8VDR0"/>
<dbReference type="Proteomes" id="UP000572635">
    <property type="component" value="Unassembled WGS sequence"/>
</dbReference>
<name>A0A7W8VDR0_9ACTN</name>
<sequence length="57" mass="6527">MTHPRQVRSWSSATGIDAGRLDLVWRAFVRRFDPEHAFGLFKLDRPACTHPGPPRGR</sequence>
<accession>A0A7W8VDR0</accession>